<dbReference type="InterPro" id="IPR025506">
    <property type="entry name" value="Abi_alpha"/>
</dbReference>
<dbReference type="Pfam" id="PF14337">
    <property type="entry name" value="Abi_alpha"/>
    <property type="match status" value="1"/>
</dbReference>
<dbReference type="Proteomes" id="UP000231383">
    <property type="component" value="Unassembled WGS sequence"/>
</dbReference>
<gene>
    <name evidence="1" type="ORF">CO051_04920</name>
</gene>
<comment type="caution">
    <text evidence="1">The sequence shown here is derived from an EMBL/GenBank/DDBJ whole genome shotgun (WGS) entry which is preliminary data.</text>
</comment>
<dbReference type="AlphaFoldDB" id="A0A2M8EXM8"/>
<evidence type="ECO:0000313" key="1">
    <source>
        <dbReference type="EMBL" id="PJC30799.1"/>
    </source>
</evidence>
<reference evidence="2" key="1">
    <citation type="submission" date="2017-09" db="EMBL/GenBank/DDBJ databases">
        <title>Depth-based differentiation of microbial function through sediment-hosted aquifers and enrichment of novel symbionts in the deep terrestrial subsurface.</title>
        <authorList>
            <person name="Probst A.J."/>
            <person name="Ladd B."/>
            <person name="Jarett J.K."/>
            <person name="Geller-Mcgrath D.E."/>
            <person name="Sieber C.M.K."/>
            <person name="Emerson J.B."/>
            <person name="Anantharaman K."/>
            <person name="Thomas B.C."/>
            <person name="Malmstrom R."/>
            <person name="Stieglmeier M."/>
            <person name="Klingl A."/>
            <person name="Woyke T."/>
            <person name="Ryan C.M."/>
            <person name="Banfield J.F."/>
        </authorList>
    </citation>
    <scope>NUCLEOTIDE SEQUENCE [LARGE SCALE GENOMIC DNA]</scope>
</reference>
<evidence type="ECO:0008006" key="3">
    <source>
        <dbReference type="Google" id="ProtNLM"/>
    </source>
</evidence>
<proteinExistence type="predicted"/>
<evidence type="ECO:0000313" key="2">
    <source>
        <dbReference type="Proteomes" id="UP000231383"/>
    </source>
</evidence>
<dbReference type="EMBL" id="PFSC01000126">
    <property type="protein sequence ID" value="PJC30799.1"/>
    <property type="molecule type" value="Genomic_DNA"/>
</dbReference>
<name>A0A2M8EXM8_9BACT</name>
<sequence length="193" mass="22478">MLTDTVRFWRWTNQVNIIKKAKEKIEKSNLTKQQVPLKILSPILENSSLEEEKIIQEKWSNLLANAITGQNEINPNYTEILKELSSLEVTILDKLFDATSQETDYKKRKSMQFSKEKIIEIFKISDEKSDLVIENLYRLNLCQPPASHGGVAIGKYPIMIRTNDFFEFTTFGYYFVKACKWDQSGVFLFPIHS</sequence>
<accession>A0A2M8EXM8</accession>
<organism evidence="1 2">
    <name type="scientific">Candidatus Roizmanbacteria bacterium CG_4_9_14_0_2_um_filter_39_13</name>
    <dbReference type="NCBI Taxonomy" id="1974839"/>
    <lineage>
        <taxon>Bacteria</taxon>
        <taxon>Candidatus Roizmaniibacteriota</taxon>
    </lineage>
</organism>
<protein>
    <recommendedName>
        <fullName evidence="3">DUF4393 domain-containing protein</fullName>
    </recommendedName>
</protein>